<protein>
    <submittedName>
        <fullName evidence="4">IS630 family transposase</fullName>
    </submittedName>
</protein>
<dbReference type="AlphaFoldDB" id="A0A972NL45"/>
<dbReference type="InterPro" id="IPR025959">
    <property type="entry name" value="Winged_HTH_dom"/>
</dbReference>
<accession>A0A972NL45</accession>
<dbReference type="RefSeq" id="WP_172164139.1">
    <property type="nucleotide sequence ID" value="NZ_WOEZ01000056.1"/>
</dbReference>
<dbReference type="Pfam" id="PF13518">
    <property type="entry name" value="HTH_28"/>
    <property type="match status" value="1"/>
</dbReference>
<evidence type="ECO:0000259" key="1">
    <source>
        <dbReference type="Pfam" id="PF13358"/>
    </source>
</evidence>
<organism evidence="4 5">
    <name type="scientific">Paraburkholderia elongata</name>
    <dbReference type="NCBI Taxonomy" id="2675747"/>
    <lineage>
        <taxon>Bacteria</taxon>
        <taxon>Pseudomonadati</taxon>
        <taxon>Pseudomonadota</taxon>
        <taxon>Betaproteobacteria</taxon>
        <taxon>Burkholderiales</taxon>
        <taxon>Burkholderiaceae</taxon>
        <taxon>Paraburkholderia</taxon>
    </lineage>
</organism>
<sequence>MREDDGRKLSHEALEQIRIDAVMRVEAGESPGSVTRALGLTRPRIYEWLAAYRRGGIEALRSKPVPGRPMKLPVENVNFIFEAVTTKTPMQMEFESALWSRDIVRELICRHFGIRVSKSSVVRLLSKLGLSAQRPLARAYQRDPELTATWMREQYPEILKKARSVSARIMFVDVSMIQSDCRKGKNHANRGRTSLVEKTNGGFKGNLISAINSHGEARFMFAEDPLNVDVYVDFVTRLLLSEDGPIFVIADGQSIHQAKEVKQLAAQSDGRLHMFQLSRCSSNHVP</sequence>
<dbReference type="Proteomes" id="UP000655523">
    <property type="component" value="Unassembled WGS sequence"/>
</dbReference>
<reference evidence="4 5" key="1">
    <citation type="submission" date="2019-11" db="EMBL/GenBank/DDBJ databases">
        <title>Metabolism of dissolved organic matter in forest soils.</title>
        <authorList>
            <person name="Cyle K.T."/>
            <person name="Wilhelm R.C."/>
            <person name="Martinez C.E."/>
        </authorList>
    </citation>
    <scope>NUCLEOTIDE SEQUENCE [LARGE SCALE GENOMIC DNA]</scope>
    <source>
        <strain evidence="4 5">5N</strain>
    </source>
</reference>
<dbReference type="Pfam" id="PF13592">
    <property type="entry name" value="HTH_33"/>
    <property type="match status" value="1"/>
</dbReference>
<feature type="domain" description="Winged helix-turn helix" evidence="3">
    <location>
        <begin position="97"/>
        <end position="153"/>
    </location>
</feature>
<comment type="caution">
    <text evidence="4">The sequence shown here is derived from an EMBL/GenBank/DDBJ whole genome shotgun (WGS) entry which is preliminary data.</text>
</comment>
<dbReference type="InterPro" id="IPR055247">
    <property type="entry name" value="InsJ-like_HTH"/>
</dbReference>
<dbReference type="InterPro" id="IPR047655">
    <property type="entry name" value="Transpos_IS630-like"/>
</dbReference>
<evidence type="ECO:0000259" key="3">
    <source>
        <dbReference type="Pfam" id="PF13592"/>
    </source>
</evidence>
<feature type="domain" description="Tc1-like transposase DDE" evidence="1">
    <location>
        <begin position="168"/>
        <end position="275"/>
    </location>
</feature>
<gene>
    <name evidence="4" type="ORF">GNZ13_12195</name>
</gene>
<evidence type="ECO:0000259" key="2">
    <source>
        <dbReference type="Pfam" id="PF13518"/>
    </source>
</evidence>
<dbReference type="GO" id="GO:0003676">
    <property type="term" value="F:nucleic acid binding"/>
    <property type="evidence" value="ECO:0007669"/>
    <property type="project" value="InterPro"/>
</dbReference>
<dbReference type="SUPFAM" id="SSF46689">
    <property type="entry name" value="Homeodomain-like"/>
    <property type="match status" value="1"/>
</dbReference>
<evidence type="ECO:0000313" key="5">
    <source>
        <dbReference type="Proteomes" id="UP000655523"/>
    </source>
</evidence>
<proteinExistence type="predicted"/>
<name>A0A972NL45_9BURK</name>
<evidence type="ECO:0000313" key="4">
    <source>
        <dbReference type="EMBL" id="NPT55341.1"/>
    </source>
</evidence>
<dbReference type="Gene3D" id="3.30.420.10">
    <property type="entry name" value="Ribonuclease H-like superfamily/Ribonuclease H"/>
    <property type="match status" value="1"/>
</dbReference>
<dbReference type="NCBIfam" id="NF033545">
    <property type="entry name" value="transpos_IS630"/>
    <property type="match status" value="1"/>
</dbReference>
<feature type="domain" description="Insertion element IS150 protein InsJ-like helix-turn-helix" evidence="2">
    <location>
        <begin position="18"/>
        <end position="69"/>
    </location>
</feature>
<dbReference type="InterPro" id="IPR038717">
    <property type="entry name" value="Tc1-like_DDE_dom"/>
</dbReference>
<dbReference type="EMBL" id="WOEZ01000056">
    <property type="protein sequence ID" value="NPT55341.1"/>
    <property type="molecule type" value="Genomic_DNA"/>
</dbReference>
<dbReference type="InterPro" id="IPR036397">
    <property type="entry name" value="RNaseH_sf"/>
</dbReference>
<dbReference type="InterPro" id="IPR009057">
    <property type="entry name" value="Homeodomain-like_sf"/>
</dbReference>
<dbReference type="Pfam" id="PF13358">
    <property type="entry name" value="DDE_3"/>
    <property type="match status" value="1"/>
</dbReference>
<keyword evidence="5" id="KW-1185">Reference proteome</keyword>